<proteinExistence type="predicted"/>
<accession>A0A068RRT8</accession>
<sequence length="154" mass="16809">MKFLSPLLGLATAATLFLGSSPVFAVPVESSEISNGNAQDTSAFNKLVRREEDICCDIDSNMECHGNLCVDQKVTFKAKCQDGSGRVEKITGHYDSTYGGCIAGCDTYYMSSEGNMGLQMVKGDMKFSVKNVRRECHLNNSRDMMGMQSVCCND</sequence>
<dbReference type="OrthoDB" id="2235160at2759"/>
<dbReference type="EMBL" id="CBTN010000014">
    <property type="protein sequence ID" value="CDH52719.1"/>
    <property type="molecule type" value="Genomic_DNA"/>
</dbReference>
<dbReference type="Proteomes" id="UP000027586">
    <property type="component" value="Unassembled WGS sequence"/>
</dbReference>
<evidence type="ECO:0000256" key="1">
    <source>
        <dbReference type="SAM" id="SignalP"/>
    </source>
</evidence>
<organism evidence="2 3">
    <name type="scientific">Lichtheimia corymbifera JMRC:FSU:9682</name>
    <dbReference type="NCBI Taxonomy" id="1263082"/>
    <lineage>
        <taxon>Eukaryota</taxon>
        <taxon>Fungi</taxon>
        <taxon>Fungi incertae sedis</taxon>
        <taxon>Mucoromycota</taxon>
        <taxon>Mucoromycotina</taxon>
        <taxon>Mucoromycetes</taxon>
        <taxon>Mucorales</taxon>
        <taxon>Lichtheimiaceae</taxon>
        <taxon>Lichtheimia</taxon>
    </lineage>
</organism>
<evidence type="ECO:0000313" key="3">
    <source>
        <dbReference type="Proteomes" id="UP000027586"/>
    </source>
</evidence>
<keyword evidence="1" id="KW-0732">Signal</keyword>
<feature type="signal peptide" evidence="1">
    <location>
        <begin position="1"/>
        <end position="25"/>
    </location>
</feature>
<keyword evidence="3" id="KW-1185">Reference proteome</keyword>
<comment type="caution">
    <text evidence="2">The sequence shown here is derived from an EMBL/GenBank/DDBJ whole genome shotgun (WGS) entry which is preliminary data.</text>
</comment>
<gene>
    <name evidence="2" type="ORF">LCOR_04164.1</name>
</gene>
<evidence type="ECO:0000313" key="2">
    <source>
        <dbReference type="EMBL" id="CDH52719.1"/>
    </source>
</evidence>
<feature type="chain" id="PRO_5001655116" description="Cyanovirin-N domain-containing protein" evidence="1">
    <location>
        <begin position="26"/>
        <end position="154"/>
    </location>
</feature>
<dbReference type="AlphaFoldDB" id="A0A068RRT8"/>
<protein>
    <recommendedName>
        <fullName evidence="4">Cyanovirin-N domain-containing protein</fullName>
    </recommendedName>
</protein>
<reference evidence="2" key="1">
    <citation type="submission" date="2013-08" db="EMBL/GenBank/DDBJ databases">
        <title>Gene expansion shapes genome architecture in the human pathogen Lichtheimia corymbifera: an evolutionary genomics analysis in the ancient terrestrial Mucorales (Mucoromycotina).</title>
        <authorList>
            <person name="Schwartze V.U."/>
            <person name="Winter S."/>
            <person name="Shelest E."/>
            <person name="Marcet-Houben M."/>
            <person name="Horn F."/>
            <person name="Wehner S."/>
            <person name="Hoffmann K."/>
            <person name="Riege K."/>
            <person name="Sammeth M."/>
            <person name="Nowrousian M."/>
            <person name="Valiante V."/>
            <person name="Linde J."/>
            <person name="Jacobsen I.D."/>
            <person name="Marz M."/>
            <person name="Brakhage A.A."/>
            <person name="Gabaldon T."/>
            <person name="Bocker S."/>
            <person name="Voigt K."/>
        </authorList>
    </citation>
    <scope>NUCLEOTIDE SEQUENCE [LARGE SCALE GENOMIC DNA]</scope>
    <source>
        <strain evidence="2">FSU 9682</strain>
    </source>
</reference>
<evidence type="ECO:0008006" key="4">
    <source>
        <dbReference type="Google" id="ProtNLM"/>
    </source>
</evidence>
<name>A0A068RRT8_9FUNG</name>
<dbReference type="VEuPathDB" id="FungiDB:LCOR_04164.1"/>